<gene>
    <name evidence="14" type="ORF">FX983_00262</name>
</gene>
<dbReference type="GO" id="GO:0022857">
    <property type="term" value="F:transmembrane transporter activity"/>
    <property type="evidence" value="ECO:0007669"/>
    <property type="project" value="InterPro"/>
</dbReference>
<evidence type="ECO:0000256" key="3">
    <source>
        <dbReference type="ARBA" id="ARBA00010072"/>
    </source>
</evidence>
<dbReference type="PROSITE" id="PS50928">
    <property type="entry name" value="ABC_TM1"/>
    <property type="match status" value="1"/>
</dbReference>
<protein>
    <recommendedName>
        <fullName evidence="4">Putative glutamine transport system permease protein GlnP</fullName>
    </recommendedName>
</protein>
<comment type="caution">
    <text evidence="14">The sequence shown here is derived from an EMBL/GenBank/DDBJ whole genome shotgun (WGS) entry which is preliminary data.</text>
</comment>
<dbReference type="Gene3D" id="1.10.3720.10">
    <property type="entry name" value="MetI-like"/>
    <property type="match status" value="1"/>
</dbReference>
<dbReference type="Pfam" id="PF00528">
    <property type="entry name" value="BPD_transp_1"/>
    <property type="match status" value="1"/>
</dbReference>
<reference evidence="14 15" key="1">
    <citation type="submission" date="2019-12" db="EMBL/GenBank/DDBJ databases">
        <title>Endophytic bacteria associated with Panax ginseng seedlings.</title>
        <authorList>
            <person name="Park J.M."/>
            <person name="Shin R."/>
            <person name="Jo S.H."/>
        </authorList>
    </citation>
    <scope>NUCLEOTIDE SEQUENCE [LARGE SCALE GENOMIC DNA]</scope>
    <source>
        <strain evidence="14 15">PgKB32</strain>
    </source>
</reference>
<evidence type="ECO:0000256" key="7">
    <source>
        <dbReference type="ARBA" id="ARBA00022692"/>
    </source>
</evidence>
<dbReference type="NCBIfam" id="TIGR01726">
    <property type="entry name" value="HEQRo_perm_3TM"/>
    <property type="match status" value="1"/>
</dbReference>
<dbReference type="CDD" id="cd06261">
    <property type="entry name" value="TM_PBP2"/>
    <property type="match status" value="1"/>
</dbReference>
<keyword evidence="6" id="KW-1003">Cell membrane</keyword>
<sequence length="342" mass="37581">MRRFDLPAKASSPATQNSEPPTQMKHKKSQLPWHVLTVLVLIGLAGALYYATSLMSYEWRWNRVPQYFAYHAEESQRAADISTVSELVRQGDKAEVTLRNDAGEEQHLTVDENSLQVAQGDDMAEGDVIGVTRHWAAGPLLWGLWTTLWLSVVSGVLGLLIGLATGLCRLSNNPTLRDLSTIYVELVRGTPLLVQIFIFYFFIGTVMNLSREFAGIAALSLFTGAYVAEIIRSGVQSIARGQNEAARSLGLSAGQSMRHVVLPQALKRVLPPLAGQFISLVKDTSLVSVIAITELLKSGREVITTSFSPFEILFCVAGLYLLINLPLSKIASRLERRLAQSD</sequence>
<dbReference type="FunFam" id="1.10.3720.10:FF:000033">
    <property type="entry name" value="Polar amino acid ABC transporter permease"/>
    <property type="match status" value="1"/>
</dbReference>
<dbReference type="InterPro" id="IPR000515">
    <property type="entry name" value="MetI-like"/>
</dbReference>
<dbReference type="PANTHER" id="PTHR30614">
    <property type="entry name" value="MEMBRANE COMPONENT OF AMINO ACID ABC TRANSPORTER"/>
    <property type="match status" value="1"/>
</dbReference>
<evidence type="ECO:0000256" key="9">
    <source>
        <dbReference type="ARBA" id="ARBA00022989"/>
    </source>
</evidence>
<feature type="transmembrane region" description="Helical" evidence="11">
    <location>
        <begin position="31"/>
        <end position="51"/>
    </location>
</feature>
<organism evidence="14 15">
    <name type="scientific">Pseudomonas frederiksbergensis</name>
    <dbReference type="NCBI Taxonomy" id="104087"/>
    <lineage>
        <taxon>Bacteria</taxon>
        <taxon>Pseudomonadati</taxon>
        <taxon>Pseudomonadota</taxon>
        <taxon>Gammaproteobacteria</taxon>
        <taxon>Pseudomonadales</taxon>
        <taxon>Pseudomonadaceae</taxon>
        <taxon>Pseudomonas</taxon>
    </lineage>
</organism>
<name>A0A6L5BUE8_9PSED</name>
<keyword evidence="10 11" id="KW-0472">Membrane</keyword>
<comment type="function">
    <text evidence="1">Part of the binding-protein-dependent transport system for glutamine; probably responsible for the translocation of the substrate across the membrane.</text>
</comment>
<proteinExistence type="inferred from homology"/>
<feature type="compositionally biased region" description="Polar residues" evidence="12">
    <location>
        <begin position="12"/>
        <end position="21"/>
    </location>
</feature>
<keyword evidence="9 11" id="KW-1133">Transmembrane helix</keyword>
<keyword evidence="7 11" id="KW-0812">Transmembrane</keyword>
<evidence type="ECO:0000313" key="14">
    <source>
        <dbReference type="EMBL" id="KAF2392311.1"/>
    </source>
</evidence>
<dbReference type="EMBL" id="JAAAXX010000001">
    <property type="protein sequence ID" value="KAF2392311.1"/>
    <property type="molecule type" value="Genomic_DNA"/>
</dbReference>
<dbReference type="InterPro" id="IPR010065">
    <property type="entry name" value="AA_ABC_transptr_permease_3TM"/>
</dbReference>
<dbReference type="SUPFAM" id="SSF161098">
    <property type="entry name" value="MetI-like"/>
    <property type="match status" value="1"/>
</dbReference>
<evidence type="ECO:0000256" key="4">
    <source>
        <dbReference type="ARBA" id="ARBA00016506"/>
    </source>
</evidence>
<evidence type="ECO:0000256" key="12">
    <source>
        <dbReference type="SAM" id="MobiDB-lite"/>
    </source>
</evidence>
<comment type="subcellular location">
    <subcellularLocation>
        <location evidence="2">Cell inner membrane</location>
        <topology evidence="2">Multi-pass membrane protein</topology>
    </subcellularLocation>
    <subcellularLocation>
        <location evidence="11">Cell membrane</location>
        <topology evidence="11">Multi-pass membrane protein</topology>
    </subcellularLocation>
</comment>
<evidence type="ECO:0000256" key="11">
    <source>
        <dbReference type="RuleBase" id="RU363032"/>
    </source>
</evidence>
<evidence type="ECO:0000256" key="8">
    <source>
        <dbReference type="ARBA" id="ARBA00022970"/>
    </source>
</evidence>
<dbReference type="InterPro" id="IPR043429">
    <property type="entry name" value="ArtM/GltK/GlnP/TcyL/YhdX-like"/>
</dbReference>
<feature type="region of interest" description="Disordered" evidence="12">
    <location>
        <begin position="1"/>
        <end position="26"/>
    </location>
</feature>
<feature type="transmembrane region" description="Helical" evidence="11">
    <location>
        <begin position="148"/>
        <end position="168"/>
    </location>
</feature>
<evidence type="ECO:0000256" key="6">
    <source>
        <dbReference type="ARBA" id="ARBA00022475"/>
    </source>
</evidence>
<evidence type="ECO:0000313" key="15">
    <source>
        <dbReference type="Proteomes" id="UP000475265"/>
    </source>
</evidence>
<evidence type="ECO:0000256" key="2">
    <source>
        <dbReference type="ARBA" id="ARBA00004429"/>
    </source>
</evidence>
<dbReference type="InterPro" id="IPR035906">
    <property type="entry name" value="MetI-like_sf"/>
</dbReference>
<dbReference type="AlphaFoldDB" id="A0A6L5BUE8"/>
<accession>A0A6L5BUE8</accession>
<evidence type="ECO:0000256" key="10">
    <source>
        <dbReference type="ARBA" id="ARBA00023136"/>
    </source>
</evidence>
<feature type="domain" description="ABC transmembrane type-1" evidence="13">
    <location>
        <begin position="144"/>
        <end position="331"/>
    </location>
</feature>
<dbReference type="GO" id="GO:0006865">
    <property type="term" value="P:amino acid transport"/>
    <property type="evidence" value="ECO:0007669"/>
    <property type="project" value="UniProtKB-KW"/>
</dbReference>
<evidence type="ECO:0000256" key="1">
    <source>
        <dbReference type="ARBA" id="ARBA00003159"/>
    </source>
</evidence>
<dbReference type="PANTHER" id="PTHR30614:SF20">
    <property type="entry name" value="GLUTAMINE TRANSPORT SYSTEM PERMEASE PROTEIN GLNP"/>
    <property type="match status" value="1"/>
</dbReference>
<keyword evidence="5 11" id="KW-0813">Transport</keyword>
<evidence type="ECO:0000256" key="5">
    <source>
        <dbReference type="ARBA" id="ARBA00022448"/>
    </source>
</evidence>
<dbReference type="GO" id="GO:0043190">
    <property type="term" value="C:ATP-binding cassette (ABC) transporter complex"/>
    <property type="evidence" value="ECO:0007669"/>
    <property type="project" value="InterPro"/>
</dbReference>
<dbReference type="Proteomes" id="UP000475265">
    <property type="component" value="Unassembled WGS sequence"/>
</dbReference>
<feature type="transmembrane region" description="Helical" evidence="11">
    <location>
        <begin position="189"/>
        <end position="207"/>
    </location>
</feature>
<feature type="transmembrane region" description="Helical" evidence="11">
    <location>
        <begin position="213"/>
        <end position="231"/>
    </location>
</feature>
<keyword evidence="8" id="KW-0029">Amino-acid transport</keyword>
<comment type="similarity">
    <text evidence="3">Belongs to the binding-protein-dependent transport system permease family. HisMQ subfamily.</text>
</comment>
<evidence type="ECO:0000259" key="13">
    <source>
        <dbReference type="PROSITE" id="PS50928"/>
    </source>
</evidence>